<evidence type="ECO:0000313" key="3">
    <source>
        <dbReference type="Proteomes" id="UP001597075"/>
    </source>
</evidence>
<dbReference type="EMBL" id="JBHUDL010000010">
    <property type="protein sequence ID" value="MFD1634105.1"/>
    <property type="molecule type" value="Genomic_DNA"/>
</dbReference>
<sequence>MVQLRSCYFCGGVGDSLHEYEVVPERLDAGGNGRSAVLCSACHEKLRRMLEPLAEASETAGTTNPGPASLQEVTFGSGADGGASTGTADAGADGDATPKAVDEADASPSDRTPPEPSSNSEATDERTGERSTTSDDEGGAVDDDVPEEYYTVLRLLQNREFPMERTTLVDIVTGAYDVSKPQCDRILETAIERGVLVADGSTLDLGRS</sequence>
<dbReference type="AlphaFoldDB" id="A0ABD6D0J7"/>
<dbReference type="Proteomes" id="UP001597075">
    <property type="component" value="Unassembled WGS sequence"/>
</dbReference>
<name>A0ABD6D0J7_9EURY</name>
<evidence type="ECO:0000313" key="2">
    <source>
        <dbReference type="EMBL" id="MFD1634105.1"/>
    </source>
</evidence>
<organism evidence="2 3">
    <name type="scientific">Haloplanus ruber</name>
    <dbReference type="NCBI Taxonomy" id="869892"/>
    <lineage>
        <taxon>Archaea</taxon>
        <taxon>Methanobacteriati</taxon>
        <taxon>Methanobacteriota</taxon>
        <taxon>Stenosarchaea group</taxon>
        <taxon>Halobacteria</taxon>
        <taxon>Halobacteriales</taxon>
        <taxon>Haloferacaceae</taxon>
        <taxon>Haloplanus</taxon>
    </lineage>
</organism>
<feature type="region of interest" description="Disordered" evidence="1">
    <location>
        <begin position="56"/>
        <end position="145"/>
    </location>
</feature>
<gene>
    <name evidence="2" type="ORF">ACFSBJ_10220</name>
</gene>
<proteinExistence type="predicted"/>
<protein>
    <recommendedName>
        <fullName evidence="4">HNH endonuclease</fullName>
    </recommendedName>
</protein>
<dbReference type="RefSeq" id="WP_256404361.1">
    <property type="nucleotide sequence ID" value="NZ_CP187151.1"/>
</dbReference>
<comment type="caution">
    <text evidence="2">The sequence shown here is derived from an EMBL/GenBank/DDBJ whole genome shotgun (WGS) entry which is preliminary data.</text>
</comment>
<feature type="compositionally biased region" description="Acidic residues" evidence="1">
    <location>
        <begin position="134"/>
        <end position="145"/>
    </location>
</feature>
<evidence type="ECO:0008006" key="4">
    <source>
        <dbReference type="Google" id="ProtNLM"/>
    </source>
</evidence>
<feature type="compositionally biased region" description="Basic and acidic residues" evidence="1">
    <location>
        <begin position="123"/>
        <end position="133"/>
    </location>
</feature>
<accession>A0ABD6D0J7</accession>
<feature type="compositionally biased region" description="Polar residues" evidence="1">
    <location>
        <begin position="59"/>
        <end position="74"/>
    </location>
</feature>
<feature type="compositionally biased region" description="Low complexity" evidence="1">
    <location>
        <begin position="85"/>
        <end position="97"/>
    </location>
</feature>
<evidence type="ECO:0000256" key="1">
    <source>
        <dbReference type="SAM" id="MobiDB-lite"/>
    </source>
</evidence>
<reference evidence="2 3" key="1">
    <citation type="journal article" date="2019" name="Int. J. Syst. Evol. Microbiol.">
        <title>The Global Catalogue of Microorganisms (GCM) 10K type strain sequencing project: providing services to taxonomists for standard genome sequencing and annotation.</title>
        <authorList>
            <consortium name="The Broad Institute Genomics Platform"/>
            <consortium name="The Broad Institute Genome Sequencing Center for Infectious Disease"/>
            <person name="Wu L."/>
            <person name="Ma J."/>
        </authorList>
    </citation>
    <scope>NUCLEOTIDE SEQUENCE [LARGE SCALE GENOMIC DNA]</scope>
    <source>
        <strain evidence="2 3">CGMCC 1.10594</strain>
    </source>
</reference>
<keyword evidence="3" id="KW-1185">Reference proteome</keyword>